<dbReference type="RefSeq" id="WP_091936345.1">
    <property type="nucleotide sequence ID" value="NZ_FNCY01000005.1"/>
</dbReference>
<keyword evidence="2" id="KW-0808">Transferase</keyword>
<dbReference type="Gene3D" id="3.30.420.40">
    <property type="match status" value="2"/>
</dbReference>
<dbReference type="InterPro" id="IPR050406">
    <property type="entry name" value="FGGY_Carb_Kinase"/>
</dbReference>
<keyword evidence="8" id="KW-1185">Reference proteome</keyword>
<gene>
    <name evidence="7" type="ORF">SAMN05660652_01607</name>
</gene>
<sequence>MGLILSVDVGTTNIKAALVDEDGRIVSAPCNVGTKIEGDTSGRAEHDPAKLEAALFEVCERAIGDRGADVDGLALTSYQFGLVLVDADDRPLTAISTFVDTQAQAHHPKFLKAIGNADQMYLRTGCPPIFQYPSNRLHFLAARDPGLPGRTAHVLDSKAFLMHLLTGEYFTDYSTANSLGCLDINGRWDEAIIRATGFDAGAFPRVLDGFSEKVPLRPAVCQRLGLRPGTQISAGLYDGAALAAVLTGFSPDIGVGNFGTSGMFRVPTASPVEDLEGGGIQSCLLTPGFFFTGSGINNCTIASNLLLNLLGLELDYLKGQALSVPGSHGVMTFPYFAGERDKMIGNIGTGMVFGLGVATSRDDLARSFLEGVAFSYLFVKQKLDPSGRIREFRLGGGGTSNLPWMQIMADTLNLPIRLTHDPEVGIVGAANLARYGRSDALLESSQRAMKDTRVIEPIAENVAIYEEIAGRYFAMRQSLRTPLLARQGLAPLRRLKVKPVRKEISLSKRAKRKVASEPGKPAPDPSKLATQSK</sequence>
<dbReference type="PIRSF" id="PIRSF000538">
    <property type="entry name" value="GlpK"/>
    <property type="match status" value="1"/>
</dbReference>
<evidence type="ECO:0000259" key="6">
    <source>
        <dbReference type="Pfam" id="PF02782"/>
    </source>
</evidence>
<dbReference type="CDD" id="cd07770">
    <property type="entry name" value="ASKHA_NBD_FGGY_GntK"/>
    <property type="match status" value="1"/>
</dbReference>
<evidence type="ECO:0000313" key="7">
    <source>
        <dbReference type="EMBL" id="SDH37173.1"/>
    </source>
</evidence>
<name>A0A1G8BVT3_9RHOO</name>
<evidence type="ECO:0000256" key="3">
    <source>
        <dbReference type="ARBA" id="ARBA00022777"/>
    </source>
</evidence>
<dbReference type="Pfam" id="PF00370">
    <property type="entry name" value="FGGY_N"/>
    <property type="match status" value="1"/>
</dbReference>
<protein>
    <submittedName>
        <fullName evidence="7">Gluconokinase</fullName>
    </submittedName>
</protein>
<dbReference type="InterPro" id="IPR043129">
    <property type="entry name" value="ATPase_NBD"/>
</dbReference>
<dbReference type="GO" id="GO:0005975">
    <property type="term" value="P:carbohydrate metabolic process"/>
    <property type="evidence" value="ECO:0007669"/>
    <property type="project" value="InterPro"/>
</dbReference>
<comment type="similarity">
    <text evidence="1">Belongs to the FGGY kinase family.</text>
</comment>
<evidence type="ECO:0000259" key="5">
    <source>
        <dbReference type="Pfam" id="PF00370"/>
    </source>
</evidence>
<evidence type="ECO:0000256" key="2">
    <source>
        <dbReference type="ARBA" id="ARBA00022679"/>
    </source>
</evidence>
<keyword evidence="3 7" id="KW-0418">Kinase</keyword>
<evidence type="ECO:0000313" key="8">
    <source>
        <dbReference type="Proteomes" id="UP000198607"/>
    </source>
</evidence>
<dbReference type="PANTHER" id="PTHR43095">
    <property type="entry name" value="SUGAR KINASE"/>
    <property type="match status" value="1"/>
</dbReference>
<feature type="domain" description="Carbohydrate kinase FGGY C-terminal" evidence="6">
    <location>
        <begin position="319"/>
        <end position="434"/>
    </location>
</feature>
<evidence type="ECO:0000256" key="4">
    <source>
        <dbReference type="SAM" id="MobiDB-lite"/>
    </source>
</evidence>
<dbReference type="InterPro" id="IPR018484">
    <property type="entry name" value="FGGY_N"/>
</dbReference>
<reference evidence="7 8" key="1">
    <citation type="submission" date="2016-10" db="EMBL/GenBank/DDBJ databases">
        <authorList>
            <person name="de Groot N.N."/>
        </authorList>
    </citation>
    <scope>NUCLEOTIDE SEQUENCE [LARGE SCALE GENOMIC DNA]</scope>
    <source>
        <strain evidence="7 8">DSM 5885</strain>
    </source>
</reference>
<proteinExistence type="inferred from homology"/>
<accession>A0A1G8BVT3</accession>
<feature type="domain" description="Carbohydrate kinase FGGY N-terminal" evidence="5">
    <location>
        <begin position="4"/>
        <end position="241"/>
    </location>
</feature>
<dbReference type="AlphaFoldDB" id="A0A1G8BVT3"/>
<dbReference type="GO" id="GO:0016301">
    <property type="term" value="F:kinase activity"/>
    <property type="evidence" value="ECO:0007669"/>
    <property type="project" value="UniProtKB-KW"/>
</dbReference>
<dbReference type="InterPro" id="IPR018485">
    <property type="entry name" value="FGGY_C"/>
</dbReference>
<dbReference type="SUPFAM" id="SSF53067">
    <property type="entry name" value="Actin-like ATPase domain"/>
    <property type="match status" value="2"/>
</dbReference>
<evidence type="ECO:0000256" key="1">
    <source>
        <dbReference type="ARBA" id="ARBA00009156"/>
    </source>
</evidence>
<dbReference type="EMBL" id="FNCY01000005">
    <property type="protein sequence ID" value="SDH37173.1"/>
    <property type="molecule type" value="Genomic_DNA"/>
</dbReference>
<dbReference type="InterPro" id="IPR000577">
    <property type="entry name" value="Carb_kinase_FGGY"/>
</dbReference>
<dbReference type="Proteomes" id="UP000198607">
    <property type="component" value="Unassembled WGS sequence"/>
</dbReference>
<dbReference type="Pfam" id="PF02782">
    <property type="entry name" value="FGGY_C"/>
    <property type="match status" value="1"/>
</dbReference>
<feature type="region of interest" description="Disordered" evidence="4">
    <location>
        <begin position="506"/>
        <end position="533"/>
    </location>
</feature>
<dbReference type="OrthoDB" id="9805576at2"/>
<dbReference type="STRING" id="83767.SAMN05660652_01607"/>
<dbReference type="PANTHER" id="PTHR43095:SF2">
    <property type="entry name" value="GLUCONOKINASE"/>
    <property type="match status" value="1"/>
</dbReference>
<organism evidence="7 8">
    <name type="scientific">Propionivibrio dicarboxylicus</name>
    <dbReference type="NCBI Taxonomy" id="83767"/>
    <lineage>
        <taxon>Bacteria</taxon>
        <taxon>Pseudomonadati</taxon>
        <taxon>Pseudomonadota</taxon>
        <taxon>Betaproteobacteria</taxon>
        <taxon>Rhodocyclales</taxon>
        <taxon>Rhodocyclaceae</taxon>
        <taxon>Propionivibrio</taxon>
    </lineage>
</organism>